<proteinExistence type="predicted"/>
<reference evidence="1 2" key="1">
    <citation type="journal article" date="2018" name="Nat. Genet.">
        <title>The Rosa genome provides new insights in the design of modern roses.</title>
        <authorList>
            <person name="Bendahmane M."/>
        </authorList>
    </citation>
    <scope>NUCLEOTIDE SEQUENCE [LARGE SCALE GENOMIC DNA]</scope>
    <source>
        <strain evidence="2">cv. Old Blush</strain>
    </source>
</reference>
<dbReference type="AlphaFoldDB" id="A0A2P6P3A3"/>
<sequence>MKWLARKHVAWELEAHELQKMRDLLRCNLLHLKMVLDWRLGMLGLLLETCLKDVLSRGSEVCCLEVV</sequence>
<evidence type="ECO:0000313" key="2">
    <source>
        <dbReference type="Proteomes" id="UP000238479"/>
    </source>
</evidence>
<keyword evidence="2" id="KW-1185">Reference proteome</keyword>
<organism evidence="1 2">
    <name type="scientific">Rosa chinensis</name>
    <name type="common">China rose</name>
    <dbReference type="NCBI Taxonomy" id="74649"/>
    <lineage>
        <taxon>Eukaryota</taxon>
        <taxon>Viridiplantae</taxon>
        <taxon>Streptophyta</taxon>
        <taxon>Embryophyta</taxon>
        <taxon>Tracheophyta</taxon>
        <taxon>Spermatophyta</taxon>
        <taxon>Magnoliopsida</taxon>
        <taxon>eudicotyledons</taxon>
        <taxon>Gunneridae</taxon>
        <taxon>Pentapetalae</taxon>
        <taxon>rosids</taxon>
        <taxon>fabids</taxon>
        <taxon>Rosales</taxon>
        <taxon>Rosaceae</taxon>
        <taxon>Rosoideae</taxon>
        <taxon>Rosoideae incertae sedis</taxon>
        <taxon>Rosa</taxon>
    </lineage>
</organism>
<dbReference type="Gramene" id="PRQ16399">
    <property type="protein sequence ID" value="PRQ16399"/>
    <property type="gene ID" value="RchiOBHm_Chr7g0183791"/>
</dbReference>
<accession>A0A2P6P3A3</accession>
<dbReference type="Proteomes" id="UP000238479">
    <property type="component" value="Chromosome 7"/>
</dbReference>
<evidence type="ECO:0000313" key="1">
    <source>
        <dbReference type="EMBL" id="PRQ16399.1"/>
    </source>
</evidence>
<comment type="caution">
    <text evidence="1">The sequence shown here is derived from an EMBL/GenBank/DDBJ whole genome shotgun (WGS) entry which is preliminary data.</text>
</comment>
<gene>
    <name evidence="1" type="ORF">RchiOBHm_Chr7g0183791</name>
</gene>
<name>A0A2P6P3A3_ROSCH</name>
<dbReference type="EMBL" id="PDCK01000045">
    <property type="protein sequence ID" value="PRQ16399.1"/>
    <property type="molecule type" value="Genomic_DNA"/>
</dbReference>
<protein>
    <submittedName>
        <fullName evidence="1">Uncharacterized protein</fullName>
    </submittedName>
</protein>